<dbReference type="Proteomes" id="UP000664203">
    <property type="component" value="Unassembled WGS sequence"/>
</dbReference>
<dbReference type="SUPFAM" id="SSF48403">
    <property type="entry name" value="Ankyrin repeat"/>
    <property type="match status" value="1"/>
</dbReference>
<dbReference type="Gene3D" id="1.25.40.20">
    <property type="entry name" value="Ankyrin repeat-containing domain"/>
    <property type="match status" value="1"/>
</dbReference>
<keyword evidence="2" id="KW-1185">Reference proteome</keyword>
<proteinExistence type="predicted"/>
<evidence type="ECO:0000313" key="1">
    <source>
        <dbReference type="EMBL" id="CAF9909000.1"/>
    </source>
</evidence>
<reference evidence="1" key="1">
    <citation type="submission" date="2021-03" db="EMBL/GenBank/DDBJ databases">
        <authorList>
            <person name="Tagirdzhanova G."/>
        </authorList>
    </citation>
    <scope>NUCLEOTIDE SEQUENCE</scope>
</reference>
<dbReference type="InterPro" id="IPR036770">
    <property type="entry name" value="Ankyrin_rpt-contain_sf"/>
</dbReference>
<dbReference type="EMBL" id="CAJPDR010000032">
    <property type="protein sequence ID" value="CAF9909000.1"/>
    <property type="molecule type" value="Genomic_DNA"/>
</dbReference>
<dbReference type="AlphaFoldDB" id="A0A8H3ENV5"/>
<organism evidence="1 2">
    <name type="scientific">Alectoria fallacina</name>
    <dbReference type="NCBI Taxonomy" id="1903189"/>
    <lineage>
        <taxon>Eukaryota</taxon>
        <taxon>Fungi</taxon>
        <taxon>Dikarya</taxon>
        <taxon>Ascomycota</taxon>
        <taxon>Pezizomycotina</taxon>
        <taxon>Lecanoromycetes</taxon>
        <taxon>OSLEUM clade</taxon>
        <taxon>Lecanoromycetidae</taxon>
        <taxon>Lecanorales</taxon>
        <taxon>Lecanorineae</taxon>
        <taxon>Parmeliaceae</taxon>
        <taxon>Alectoria</taxon>
    </lineage>
</organism>
<comment type="caution">
    <text evidence="1">The sequence shown here is derived from an EMBL/GenBank/DDBJ whole genome shotgun (WGS) entry which is preliminary data.</text>
</comment>
<name>A0A8H3ENV5_9LECA</name>
<sequence>MPYYPRAWKSFPDIDDDLALASVFRREVVVQFLPSPKGQRRSGGKKIRPYFGPVWKSYDKVNDLLLSKGASLDEKKGSRDDPPLACAAAADHTEVVRSMLNTGIILNGQLEASKFDLASKTSELRSPIKTEKSHLIQAAEHENFDIRNILLAREVELKAAIGVVDSGIMHNDTKIE</sequence>
<accession>A0A8H3ENV5</accession>
<gene>
    <name evidence="1" type="ORF">ALECFALPRED_005191</name>
</gene>
<protein>
    <submittedName>
        <fullName evidence="1">Uncharacterized protein</fullName>
    </submittedName>
</protein>
<evidence type="ECO:0000313" key="2">
    <source>
        <dbReference type="Proteomes" id="UP000664203"/>
    </source>
</evidence>